<evidence type="ECO:0000256" key="4">
    <source>
        <dbReference type="ARBA" id="ARBA00022679"/>
    </source>
</evidence>
<proteinExistence type="inferred from homology"/>
<dbReference type="RefSeq" id="WP_163828876.1">
    <property type="nucleotide sequence ID" value="NZ_JAAGUZ010000026.1"/>
</dbReference>
<comment type="similarity">
    <text evidence="2">Belongs to the diacylglycerol/lipid kinase family.</text>
</comment>
<dbReference type="InterPro" id="IPR050187">
    <property type="entry name" value="Lipid_Phosphate_FormReg"/>
</dbReference>
<keyword evidence="7 14" id="KW-0418">Kinase</keyword>
<dbReference type="EMBL" id="JAAGUZ010000026">
    <property type="protein sequence ID" value="NEW45091.1"/>
    <property type="molecule type" value="Genomic_DNA"/>
</dbReference>
<keyword evidence="5" id="KW-0479">Metal-binding</keyword>
<reference evidence="14 15" key="1">
    <citation type="submission" date="2020-01" db="EMBL/GenBank/DDBJ databases">
        <title>Genetics and antimicrobial susceptibilities of Nocardia species isolated from the soil; a comparison with species isolated from humans.</title>
        <authorList>
            <person name="Carrasco G."/>
            <person name="Monzon S."/>
            <person name="Sansegundo M."/>
            <person name="Garcia E."/>
            <person name="Garrido N."/>
            <person name="Medina M.J."/>
            <person name="Villalon P."/>
            <person name="Ramirez-Arocha A.C."/>
            <person name="Jimenez P."/>
            <person name="Cuesta I."/>
            <person name="Valdezate S."/>
        </authorList>
    </citation>
    <scope>NUCLEOTIDE SEQUENCE [LARGE SCALE GENOMIC DNA]</scope>
    <source>
        <strain evidence="14 15">CNM20110639</strain>
    </source>
</reference>
<feature type="domain" description="DAGKc" evidence="13">
    <location>
        <begin position="7"/>
        <end position="141"/>
    </location>
</feature>
<evidence type="ECO:0000256" key="12">
    <source>
        <dbReference type="ARBA" id="ARBA00023264"/>
    </source>
</evidence>
<keyword evidence="10" id="KW-0443">Lipid metabolism</keyword>
<dbReference type="InterPro" id="IPR001206">
    <property type="entry name" value="Diacylglycerol_kinase_cat_dom"/>
</dbReference>
<evidence type="ECO:0000256" key="8">
    <source>
        <dbReference type="ARBA" id="ARBA00022840"/>
    </source>
</evidence>
<dbReference type="InterPro" id="IPR016064">
    <property type="entry name" value="NAD/diacylglycerol_kinase_sf"/>
</dbReference>
<dbReference type="GO" id="GO:0004143">
    <property type="term" value="F:ATP-dependent diacylglycerol kinase activity"/>
    <property type="evidence" value="ECO:0007669"/>
    <property type="project" value="TreeGrafter"/>
</dbReference>
<dbReference type="Proteomes" id="UP000468928">
    <property type="component" value="Unassembled WGS sequence"/>
</dbReference>
<evidence type="ECO:0000256" key="2">
    <source>
        <dbReference type="ARBA" id="ARBA00005983"/>
    </source>
</evidence>
<evidence type="ECO:0000259" key="13">
    <source>
        <dbReference type="PROSITE" id="PS50146"/>
    </source>
</evidence>
<accession>A0A6P1D6G6</accession>
<keyword evidence="11" id="KW-0594">Phospholipid biosynthesis</keyword>
<dbReference type="SUPFAM" id="SSF111331">
    <property type="entry name" value="NAD kinase/diacylglycerol kinase-like"/>
    <property type="match status" value="1"/>
</dbReference>
<keyword evidence="4" id="KW-0808">Transferase</keyword>
<dbReference type="InterPro" id="IPR045540">
    <property type="entry name" value="YegS/DAGK_C"/>
</dbReference>
<name>A0A6P1D6G6_9NOCA</name>
<keyword evidence="8" id="KW-0067">ATP-binding</keyword>
<evidence type="ECO:0000256" key="10">
    <source>
        <dbReference type="ARBA" id="ARBA00023098"/>
    </source>
</evidence>
<dbReference type="GO" id="GO:0046872">
    <property type="term" value="F:metal ion binding"/>
    <property type="evidence" value="ECO:0007669"/>
    <property type="project" value="UniProtKB-KW"/>
</dbReference>
<organism evidence="14 15">
    <name type="scientific">Nocardia cyriacigeorgica</name>
    <dbReference type="NCBI Taxonomy" id="135487"/>
    <lineage>
        <taxon>Bacteria</taxon>
        <taxon>Bacillati</taxon>
        <taxon>Actinomycetota</taxon>
        <taxon>Actinomycetes</taxon>
        <taxon>Mycobacteriales</taxon>
        <taxon>Nocardiaceae</taxon>
        <taxon>Nocardia</taxon>
    </lineage>
</organism>
<dbReference type="NCBIfam" id="NF008882">
    <property type="entry name" value="PRK11914.1"/>
    <property type="match status" value="1"/>
</dbReference>
<evidence type="ECO:0000256" key="6">
    <source>
        <dbReference type="ARBA" id="ARBA00022741"/>
    </source>
</evidence>
<evidence type="ECO:0000313" key="14">
    <source>
        <dbReference type="EMBL" id="NEW45091.1"/>
    </source>
</evidence>
<gene>
    <name evidence="14" type="ORF">GV789_11575</name>
</gene>
<dbReference type="GO" id="GO:0005886">
    <property type="term" value="C:plasma membrane"/>
    <property type="evidence" value="ECO:0007669"/>
    <property type="project" value="TreeGrafter"/>
</dbReference>
<dbReference type="InterPro" id="IPR017438">
    <property type="entry name" value="ATP-NAD_kinase_N"/>
</dbReference>
<dbReference type="Gene3D" id="3.40.50.10330">
    <property type="entry name" value="Probable inorganic polyphosphate/atp-NAD kinase, domain 1"/>
    <property type="match status" value="1"/>
</dbReference>
<evidence type="ECO:0000256" key="5">
    <source>
        <dbReference type="ARBA" id="ARBA00022723"/>
    </source>
</evidence>
<protein>
    <submittedName>
        <fullName evidence="14">Diacylglycerol kinase</fullName>
    </submittedName>
</protein>
<dbReference type="NCBIfam" id="TIGR00147">
    <property type="entry name" value="YegS/Rv2252/BmrU family lipid kinase"/>
    <property type="match status" value="1"/>
</dbReference>
<dbReference type="Gene3D" id="2.60.200.40">
    <property type="match status" value="1"/>
</dbReference>
<evidence type="ECO:0000256" key="3">
    <source>
        <dbReference type="ARBA" id="ARBA00022516"/>
    </source>
</evidence>
<comment type="cofactor">
    <cofactor evidence="1">
        <name>Mg(2+)</name>
        <dbReference type="ChEBI" id="CHEBI:18420"/>
    </cofactor>
</comment>
<keyword evidence="6" id="KW-0547">Nucleotide-binding</keyword>
<dbReference type="AlphaFoldDB" id="A0A6P1D6G6"/>
<dbReference type="Pfam" id="PF00781">
    <property type="entry name" value="DAGK_cat"/>
    <property type="match status" value="1"/>
</dbReference>
<dbReference type="InterPro" id="IPR005218">
    <property type="entry name" value="Diacylglycerol/lipid_kinase"/>
</dbReference>
<evidence type="ECO:0000256" key="11">
    <source>
        <dbReference type="ARBA" id="ARBA00023209"/>
    </source>
</evidence>
<dbReference type="PANTHER" id="PTHR12358">
    <property type="entry name" value="SPHINGOSINE KINASE"/>
    <property type="match status" value="1"/>
</dbReference>
<dbReference type="PROSITE" id="PS50146">
    <property type="entry name" value="DAGK"/>
    <property type="match status" value="1"/>
</dbReference>
<keyword evidence="3" id="KW-0444">Lipid biosynthesis</keyword>
<evidence type="ECO:0000256" key="9">
    <source>
        <dbReference type="ARBA" id="ARBA00022842"/>
    </source>
</evidence>
<dbReference type="PANTHER" id="PTHR12358:SF106">
    <property type="entry name" value="LIPID KINASE YEGS"/>
    <property type="match status" value="1"/>
</dbReference>
<evidence type="ECO:0000256" key="7">
    <source>
        <dbReference type="ARBA" id="ARBA00022777"/>
    </source>
</evidence>
<dbReference type="SMART" id="SM00046">
    <property type="entry name" value="DAGKc"/>
    <property type="match status" value="1"/>
</dbReference>
<comment type="caution">
    <text evidence="14">The sequence shown here is derived from an EMBL/GenBank/DDBJ whole genome shotgun (WGS) entry which is preliminary data.</text>
</comment>
<sequence>MTSQSRREIRRVTVVTNALSGMGKGHDVAGAAIARLSECGIEVTEIRAPSAAESVRLVRAEISGPGPHPDAVVCAGGDGLVSVMLDALAGTDTPIGLIPGGTGNDLAREFGIPNDDPVAAADVVLGGMARIIDLGLIDREDAAPMWFATVTGTGFDARVTLRANSMSWPKGPLRYTAAALVELAGRAATQYRIELSDGSAQPDTVVETDAMLVAIGNTRTYGGGMLVCPDAVVDDGLLDLTVVRAVSRLQMLRLLPALASGKRIDHPAVLHYRAQRVTLTAPGAPATADGEPVGTLPITLRAVPGALSILVPE</sequence>
<keyword evidence="12" id="KW-1208">Phospholipid metabolism</keyword>
<dbReference type="Pfam" id="PF19279">
    <property type="entry name" value="YegS_C"/>
    <property type="match status" value="1"/>
</dbReference>
<dbReference type="GO" id="GO:0008654">
    <property type="term" value="P:phospholipid biosynthetic process"/>
    <property type="evidence" value="ECO:0007669"/>
    <property type="project" value="UniProtKB-KW"/>
</dbReference>
<keyword evidence="9" id="KW-0460">Magnesium</keyword>
<evidence type="ECO:0000313" key="15">
    <source>
        <dbReference type="Proteomes" id="UP000468928"/>
    </source>
</evidence>
<evidence type="ECO:0000256" key="1">
    <source>
        <dbReference type="ARBA" id="ARBA00001946"/>
    </source>
</evidence>
<dbReference type="GO" id="GO:0005524">
    <property type="term" value="F:ATP binding"/>
    <property type="evidence" value="ECO:0007669"/>
    <property type="project" value="UniProtKB-KW"/>
</dbReference>